<dbReference type="EMBL" id="UOFQ01000088">
    <property type="protein sequence ID" value="VAW88082.1"/>
    <property type="molecule type" value="Genomic_DNA"/>
</dbReference>
<dbReference type="InterPro" id="IPR045503">
    <property type="entry name" value="DUF6488"/>
</dbReference>
<gene>
    <name evidence="1" type="ORF">MNBD_GAMMA17-1542</name>
</gene>
<dbReference type="Pfam" id="PF20098">
    <property type="entry name" value="DUF6488"/>
    <property type="match status" value="1"/>
</dbReference>
<organism evidence="1">
    <name type="scientific">hydrothermal vent metagenome</name>
    <dbReference type="NCBI Taxonomy" id="652676"/>
    <lineage>
        <taxon>unclassified sequences</taxon>
        <taxon>metagenomes</taxon>
        <taxon>ecological metagenomes</taxon>
    </lineage>
</organism>
<protein>
    <submittedName>
        <fullName evidence="1">Uncharacterized protein</fullName>
    </submittedName>
</protein>
<dbReference type="AlphaFoldDB" id="A0A3B0ZL31"/>
<evidence type="ECO:0000313" key="1">
    <source>
        <dbReference type="EMBL" id="VAW88082.1"/>
    </source>
</evidence>
<proteinExistence type="predicted"/>
<name>A0A3B0ZL31_9ZZZZ</name>
<accession>A0A3B0ZL31</accession>
<reference evidence="1" key="1">
    <citation type="submission" date="2018-06" db="EMBL/GenBank/DDBJ databases">
        <authorList>
            <person name="Zhirakovskaya E."/>
        </authorList>
    </citation>
    <scope>NUCLEOTIDE SEQUENCE</scope>
</reference>
<sequence>MKNIITVLFLSSLLFGIPAMAGSGHEHDKDGGHSHVHKTINSEEAATIEQKSYKNGPEWVTTFKNDKISDVTKQTLYLFFSLDGHYIAANYTGN</sequence>